<evidence type="ECO:0008006" key="2">
    <source>
        <dbReference type="Google" id="ProtNLM"/>
    </source>
</evidence>
<dbReference type="SUPFAM" id="SSF69318">
    <property type="entry name" value="Integrin alpha N-terminal domain"/>
    <property type="match status" value="1"/>
</dbReference>
<organism evidence="1">
    <name type="scientific">marine sediment metagenome</name>
    <dbReference type="NCBI Taxonomy" id="412755"/>
    <lineage>
        <taxon>unclassified sequences</taxon>
        <taxon>metagenomes</taxon>
        <taxon>ecological metagenomes</taxon>
    </lineage>
</organism>
<comment type="caution">
    <text evidence="1">The sequence shown here is derived from an EMBL/GenBank/DDBJ whole genome shotgun (WGS) entry which is preliminary data.</text>
</comment>
<proteinExistence type="predicted"/>
<name>X0XXY8_9ZZZZ</name>
<feature type="non-terminal residue" evidence="1">
    <location>
        <position position="83"/>
    </location>
</feature>
<dbReference type="AlphaFoldDB" id="X0XXY8"/>
<dbReference type="InterPro" id="IPR028994">
    <property type="entry name" value="Integrin_alpha_N"/>
</dbReference>
<reference evidence="1" key="1">
    <citation type="journal article" date="2014" name="Front. Microbiol.">
        <title>High frequency of phylogenetically diverse reductive dehalogenase-homologous genes in deep subseafloor sedimentary metagenomes.</title>
        <authorList>
            <person name="Kawai M."/>
            <person name="Futagami T."/>
            <person name="Toyoda A."/>
            <person name="Takaki Y."/>
            <person name="Nishi S."/>
            <person name="Hori S."/>
            <person name="Arai W."/>
            <person name="Tsubouchi T."/>
            <person name="Morono Y."/>
            <person name="Uchiyama I."/>
            <person name="Ito T."/>
            <person name="Fujiyama A."/>
            <person name="Inagaki F."/>
            <person name="Takami H."/>
        </authorList>
    </citation>
    <scope>NUCLEOTIDE SEQUENCE</scope>
    <source>
        <strain evidence="1">Expedition CK06-06</strain>
    </source>
</reference>
<gene>
    <name evidence="1" type="ORF">S01H1_80508</name>
</gene>
<accession>X0XXY8</accession>
<sequence length="83" mass="8861">MRRSVVVGCALIATAVGVFGELQAAERIVFQDVTDRVGLGEHLKTWTLGHGAAWGDANGDGWVDLYVGAFADHKHPYSLPDAP</sequence>
<evidence type="ECO:0000313" key="1">
    <source>
        <dbReference type="EMBL" id="GAG48220.1"/>
    </source>
</evidence>
<dbReference type="EMBL" id="BARS01054375">
    <property type="protein sequence ID" value="GAG48220.1"/>
    <property type="molecule type" value="Genomic_DNA"/>
</dbReference>
<protein>
    <recommendedName>
        <fullName evidence="2">VCBS repeat-containing protein</fullName>
    </recommendedName>
</protein>